<dbReference type="AlphaFoldDB" id="A0A6C0HXG5"/>
<organism evidence="1">
    <name type="scientific">viral metagenome</name>
    <dbReference type="NCBI Taxonomy" id="1070528"/>
    <lineage>
        <taxon>unclassified sequences</taxon>
        <taxon>metagenomes</taxon>
        <taxon>organismal metagenomes</taxon>
    </lineage>
</organism>
<proteinExistence type="predicted"/>
<evidence type="ECO:0000313" key="1">
    <source>
        <dbReference type="EMBL" id="QHT84846.1"/>
    </source>
</evidence>
<accession>A0A6C0HXG5</accession>
<reference evidence="1" key="1">
    <citation type="journal article" date="2020" name="Nature">
        <title>Giant virus diversity and host interactions through global metagenomics.</title>
        <authorList>
            <person name="Schulz F."/>
            <person name="Roux S."/>
            <person name="Paez-Espino D."/>
            <person name="Jungbluth S."/>
            <person name="Walsh D.A."/>
            <person name="Denef V.J."/>
            <person name="McMahon K.D."/>
            <person name="Konstantinidis K.T."/>
            <person name="Eloe-Fadrosh E.A."/>
            <person name="Kyrpides N.C."/>
            <person name="Woyke T."/>
        </authorList>
    </citation>
    <scope>NUCLEOTIDE SEQUENCE</scope>
    <source>
        <strain evidence="1">GVMAG-M-3300023184-178</strain>
    </source>
</reference>
<sequence length="77" mass="8727">MSCSYQHTQFSNGSNTLWNVLAMSKYGVIQEKKEVVSYRHIRYDDNGNPTQNTLIGVITINNNGLIQKKVVITNPIQ</sequence>
<protein>
    <submittedName>
        <fullName evidence="1">Uncharacterized protein</fullName>
    </submittedName>
</protein>
<name>A0A6C0HXG5_9ZZZZ</name>
<dbReference type="EMBL" id="MN740028">
    <property type="protein sequence ID" value="QHT84846.1"/>
    <property type="molecule type" value="Genomic_DNA"/>
</dbReference>